<gene>
    <name evidence="3" type="ORF">NCTC11842_01858</name>
</gene>
<evidence type="ECO:0000313" key="3">
    <source>
        <dbReference type="EMBL" id="SPZ05934.1"/>
    </source>
</evidence>
<dbReference type="NCBIfam" id="TIGR03371">
    <property type="entry name" value="cellulose_yhjQ"/>
    <property type="match status" value="1"/>
</dbReference>
<dbReference type="InterPro" id="IPR050625">
    <property type="entry name" value="ParA/MinD_ATPase"/>
</dbReference>
<dbReference type="GO" id="GO:0009898">
    <property type="term" value="C:cytoplasmic side of plasma membrane"/>
    <property type="evidence" value="ECO:0007669"/>
    <property type="project" value="TreeGrafter"/>
</dbReference>
<protein>
    <submittedName>
        <fullName evidence="3">Cellulose synthase</fullName>
    </submittedName>
</protein>
<dbReference type="InterPro" id="IPR027417">
    <property type="entry name" value="P-loop_NTPase"/>
</dbReference>
<dbReference type="GO" id="GO:0051782">
    <property type="term" value="P:negative regulation of cell division"/>
    <property type="evidence" value="ECO:0007669"/>
    <property type="project" value="TreeGrafter"/>
</dbReference>
<dbReference type="InterPro" id="IPR017746">
    <property type="entry name" value="Cellulose_synthase_operon_BcsQ"/>
</dbReference>
<proteinExistence type="predicted"/>
<dbReference type="PANTHER" id="PTHR43384">
    <property type="entry name" value="SEPTUM SITE-DETERMINING PROTEIN MIND HOMOLOG, CHLOROPLASTIC-RELATED"/>
    <property type="match status" value="1"/>
</dbReference>
<dbReference type="PANTHER" id="PTHR43384:SF6">
    <property type="entry name" value="SEPTUM SITE-DETERMINING PROTEIN MIND HOMOLOG, CHLOROPLASTIC"/>
    <property type="match status" value="1"/>
</dbReference>
<keyword evidence="2" id="KW-0067">ATP-binding</keyword>
<dbReference type="EMBL" id="UAUF01000011">
    <property type="protein sequence ID" value="SPZ05934.1"/>
    <property type="molecule type" value="Genomic_DNA"/>
</dbReference>
<dbReference type="Proteomes" id="UP000250443">
    <property type="component" value="Unassembled WGS sequence"/>
</dbReference>
<evidence type="ECO:0000256" key="2">
    <source>
        <dbReference type="ARBA" id="ARBA00022840"/>
    </source>
</evidence>
<dbReference type="RefSeq" id="WP_112297758.1">
    <property type="nucleotide sequence ID" value="NZ_UAUF01000011.1"/>
</dbReference>
<evidence type="ECO:0000256" key="1">
    <source>
        <dbReference type="ARBA" id="ARBA00022741"/>
    </source>
</evidence>
<keyword evidence="1" id="KW-0547">Nucleotide-binding</keyword>
<name>A0A2X2CEZ6_PSELU</name>
<dbReference type="GO" id="GO:0005829">
    <property type="term" value="C:cytosol"/>
    <property type="evidence" value="ECO:0007669"/>
    <property type="project" value="TreeGrafter"/>
</dbReference>
<organism evidence="3 4">
    <name type="scientific">Pseudomonas luteola</name>
    <dbReference type="NCBI Taxonomy" id="47886"/>
    <lineage>
        <taxon>Bacteria</taxon>
        <taxon>Pseudomonadati</taxon>
        <taxon>Pseudomonadota</taxon>
        <taxon>Gammaproteobacteria</taxon>
        <taxon>Pseudomonadales</taxon>
        <taxon>Pseudomonadaceae</taxon>
        <taxon>Pseudomonas</taxon>
    </lineage>
</organism>
<dbReference type="GO" id="GO:0016887">
    <property type="term" value="F:ATP hydrolysis activity"/>
    <property type="evidence" value="ECO:0007669"/>
    <property type="project" value="TreeGrafter"/>
</dbReference>
<accession>A0A2X2CEZ6</accession>
<dbReference type="AlphaFoldDB" id="A0A2X2CEZ6"/>
<dbReference type="Gene3D" id="3.40.50.300">
    <property type="entry name" value="P-loop containing nucleotide triphosphate hydrolases"/>
    <property type="match status" value="1"/>
</dbReference>
<reference evidence="3 4" key="1">
    <citation type="submission" date="2018-06" db="EMBL/GenBank/DDBJ databases">
        <authorList>
            <consortium name="Pathogen Informatics"/>
            <person name="Doyle S."/>
        </authorList>
    </citation>
    <scope>NUCLEOTIDE SEQUENCE [LARGE SCALE GENOMIC DNA]</scope>
    <source>
        <strain evidence="3 4">NCTC11842</strain>
    </source>
</reference>
<evidence type="ECO:0000313" key="4">
    <source>
        <dbReference type="Proteomes" id="UP000250443"/>
    </source>
</evidence>
<dbReference type="Pfam" id="PF06564">
    <property type="entry name" value="CBP_BcsQ"/>
    <property type="match status" value="1"/>
</dbReference>
<dbReference type="GO" id="GO:0005524">
    <property type="term" value="F:ATP binding"/>
    <property type="evidence" value="ECO:0007669"/>
    <property type="project" value="UniProtKB-KW"/>
</dbReference>
<sequence>MHVIAVQGIRGGCGTTSVAAGLAASLATLQKHVLLIDLCPSNLLGLHFGLSVTEDAGWAQALAEGYPWQSTAFLYKEHIWLLPFGRPTSLSHLHELAADWLPTSLRALAMPDDTYVIFDVPQHSSFREALGQITDLQWIQIVQADPACHALINQQSLVGQLNTPNRFWLVNRYQPAYKLSRDLIQLWRLVLGKALISTIIHEDEAVREALALKRPLADSAPASLASHNFLSLATWSVAQAGAT</sequence>
<dbReference type="SUPFAM" id="SSF52540">
    <property type="entry name" value="P-loop containing nucleoside triphosphate hydrolases"/>
    <property type="match status" value="1"/>
</dbReference>